<dbReference type="Proteomes" id="UP000807306">
    <property type="component" value="Unassembled WGS sequence"/>
</dbReference>
<feature type="domain" description="SAP" evidence="2">
    <location>
        <begin position="64"/>
        <end position="98"/>
    </location>
</feature>
<reference evidence="3" key="1">
    <citation type="submission" date="2020-11" db="EMBL/GenBank/DDBJ databases">
        <authorList>
            <consortium name="DOE Joint Genome Institute"/>
            <person name="Ahrendt S."/>
            <person name="Riley R."/>
            <person name="Andreopoulos W."/>
            <person name="Labutti K."/>
            <person name="Pangilinan J."/>
            <person name="Ruiz-Duenas F.J."/>
            <person name="Barrasa J.M."/>
            <person name="Sanchez-Garcia M."/>
            <person name="Camarero S."/>
            <person name="Miyauchi S."/>
            <person name="Serrano A."/>
            <person name="Linde D."/>
            <person name="Babiker R."/>
            <person name="Drula E."/>
            <person name="Ayuso-Fernandez I."/>
            <person name="Pacheco R."/>
            <person name="Padilla G."/>
            <person name="Ferreira P."/>
            <person name="Barriuso J."/>
            <person name="Kellner H."/>
            <person name="Castanera R."/>
            <person name="Alfaro M."/>
            <person name="Ramirez L."/>
            <person name="Pisabarro A.G."/>
            <person name="Kuo A."/>
            <person name="Tritt A."/>
            <person name="Lipzen A."/>
            <person name="He G."/>
            <person name="Yan M."/>
            <person name="Ng V."/>
            <person name="Cullen D."/>
            <person name="Martin F."/>
            <person name="Rosso M.-N."/>
            <person name="Henrissat B."/>
            <person name="Hibbett D."/>
            <person name="Martinez A.T."/>
            <person name="Grigoriev I.V."/>
        </authorList>
    </citation>
    <scope>NUCLEOTIDE SEQUENCE</scope>
    <source>
        <strain evidence="3">CBS 506.95</strain>
    </source>
</reference>
<evidence type="ECO:0000256" key="1">
    <source>
        <dbReference type="SAM" id="MobiDB-lite"/>
    </source>
</evidence>
<evidence type="ECO:0000313" key="4">
    <source>
        <dbReference type="Proteomes" id="UP000807306"/>
    </source>
</evidence>
<dbReference type="Pfam" id="PF02037">
    <property type="entry name" value="SAP"/>
    <property type="match status" value="1"/>
</dbReference>
<comment type="caution">
    <text evidence="3">The sequence shown here is derived from an EMBL/GenBank/DDBJ whole genome shotgun (WGS) entry which is preliminary data.</text>
</comment>
<evidence type="ECO:0000259" key="2">
    <source>
        <dbReference type="PROSITE" id="PS50800"/>
    </source>
</evidence>
<dbReference type="SUPFAM" id="SSF68906">
    <property type="entry name" value="SAP domain"/>
    <property type="match status" value="1"/>
</dbReference>
<dbReference type="AlphaFoldDB" id="A0A9P6E517"/>
<dbReference type="InterPro" id="IPR036361">
    <property type="entry name" value="SAP_dom_sf"/>
</dbReference>
<sequence>MHSTATNCSMPPPEHDLMDVDPPAAVAASVQEIALSTATQDSGALPFPARDPKDSCLTVCYLQVIGASNKQLKEWCRSYGLSVSGKKSDLVARLKEFSSDEEKWKRFEPTKRRMHCNPHTDGQTKSSSVKKLTRRSDAIFPERDVQPSAHLPHLLPEGPAPWVLAKEKALLQWAEETSAELPYVSKENREKAAEIYLQKSRAAMNGGVEYPPQVLKQTNDRLDQLSALIIQQNTNARVNINPALSTSSISSCMSWEISPPTLQTVTNNEAIAPTRTIHLDGWQLIFTEADVGRPPAHSFAADPPFTLEVQLRKLNAMWDSDPAHWRGLDTGLKICGADIPLAYLRDVYATRRGAKSQTGHVWKQGQWKGIKNSWFNWRDIVSYWRQGSEAQFWYIFSTPSGERLAYSKILDKITELRNTQDITTAGKARAEYISDFDVTFGYRKGSEKKVMTQDRAIARRYRSLCNQPAQGDDDDDWL</sequence>
<dbReference type="OrthoDB" id="3210866at2759"/>
<keyword evidence="4" id="KW-1185">Reference proteome</keyword>
<name>A0A9P6E517_9AGAR</name>
<dbReference type="Gene3D" id="1.10.720.30">
    <property type="entry name" value="SAP domain"/>
    <property type="match status" value="1"/>
</dbReference>
<dbReference type="SMART" id="SM00513">
    <property type="entry name" value="SAP"/>
    <property type="match status" value="1"/>
</dbReference>
<accession>A0A9P6E517</accession>
<evidence type="ECO:0000313" key="3">
    <source>
        <dbReference type="EMBL" id="KAF9522568.1"/>
    </source>
</evidence>
<proteinExistence type="predicted"/>
<dbReference type="EMBL" id="MU157940">
    <property type="protein sequence ID" value="KAF9522568.1"/>
    <property type="molecule type" value="Genomic_DNA"/>
</dbReference>
<protein>
    <recommendedName>
        <fullName evidence="2">SAP domain-containing protein</fullName>
    </recommendedName>
</protein>
<dbReference type="PROSITE" id="PS50800">
    <property type="entry name" value="SAP"/>
    <property type="match status" value="1"/>
</dbReference>
<dbReference type="InterPro" id="IPR003034">
    <property type="entry name" value="SAP_dom"/>
</dbReference>
<organism evidence="3 4">
    <name type="scientific">Crepidotus variabilis</name>
    <dbReference type="NCBI Taxonomy" id="179855"/>
    <lineage>
        <taxon>Eukaryota</taxon>
        <taxon>Fungi</taxon>
        <taxon>Dikarya</taxon>
        <taxon>Basidiomycota</taxon>
        <taxon>Agaricomycotina</taxon>
        <taxon>Agaricomycetes</taxon>
        <taxon>Agaricomycetidae</taxon>
        <taxon>Agaricales</taxon>
        <taxon>Agaricineae</taxon>
        <taxon>Crepidotaceae</taxon>
        <taxon>Crepidotus</taxon>
    </lineage>
</organism>
<feature type="compositionally biased region" description="Polar residues" evidence="1">
    <location>
        <begin position="120"/>
        <end position="130"/>
    </location>
</feature>
<gene>
    <name evidence="3" type="ORF">CPB83DRAFT_864211</name>
</gene>
<feature type="region of interest" description="Disordered" evidence="1">
    <location>
        <begin position="113"/>
        <end position="133"/>
    </location>
</feature>